<accession>A0A1L5FDX1</accession>
<dbReference type="Proteomes" id="UP000184604">
    <property type="component" value="Chromosome"/>
</dbReference>
<proteinExistence type="predicted"/>
<protein>
    <submittedName>
        <fullName evidence="1">Uncharacterized protein</fullName>
    </submittedName>
</protein>
<reference evidence="1 2" key="1">
    <citation type="submission" date="2016-12" db="EMBL/GenBank/DDBJ databases">
        <title>Complete genome sequence of Clostridium kluyveri JZZ isolated from the pit mud of a Chinese flavor liquor-making factory.</title>
        <authorList>
            <person name="Wang Y."/>
        </authorList>
    </citation>
    <scope>NUCLEOTIDE SEQUENCE [LARGE SCALE GENOMIC DNA]</scope>
    <source>
        <strain evidence="1 2">JZZ</strain>
    </source>
</reference>
<dbReference type="AlphaFoldDB" id="A0A1L5FDX1"/>
<sequence length="16" mass="1860">MVNKDENYCSKCGKKL</sequence>
<evidence type="ECO:0000313" key="2">
    <source>
        <dbReference type="Proteomes" id="UP000184604"/>
    </source>
</evidence>
<organism evidence="1 2">
    <name type="scientific">Clostridium kluyveri</name>
    <dbReference type="NCBI Taxonomy" id="1534"/>
    <lineage>
        <taxon>Bacteria</taxon>
        <taxon>Bacillati</taxon>
        <taxon>Bacillota</taxon>
        <taxon>Clostridia</taxon>
        <taxon>Eubacteriales</taxon>
        <taxon>Clostridiaceae</taxon>
        <taxon>Clostridium</taxon>
    </lineage>
</organism>
<evidence type="ECO:0000313" key="1">
    <source>
        <dbReference type="EMBL" id="APM41214.1"/>
    </source>
</evidence>
<name>A0A1L5FDX1_CLOKL</name>
<gene>
    <name evidence="1" type="ORF">BS101_07055</name>
</gene>
<dbReference type="EMBL" id="CP018335">
    <property type="protein sequence ID" value="APM41214.1"/>
    <property type="molecule type" value="Genomic_DNA"/>
</dbReference>